<evidence type="ECO:0000313" key="2">
    <source>
        <dbReference type="EMBL" id="MED1203676.1"/>
    </source>
</evidence>
<proteinExistence type="predicted"/>
<feature type="domain" description="Spore protein YkvP/CgeB glycosyl transferase-like" evidence="1">
    <location>
        <begin position="164"/>
        <end position="300"/>
    </location>
</feature>
<evidence type="ECO:0000313" key="3">
    <source>
        <dbReference type="Proteomes" id="UP001341444"/>
    </source>
</evidence>
<gene>
    <name evidence="2" type="ORF">P4T90_11415</name>
</gene>
<dbReference type="RefSeq" id="WP_066268725.1">
    <property type="nucleotide sequence ID" value="NZ_JARMAB010000014.1"/>
</dbReference>
<protein>
    <submittedName>
        <fullName evidence="2">Glycosyltransferase</fullName>
    </submittedName>
</protein>
<reference evidence="2 3" key="1">
    <citation type="submission" date="2023-03" db="EMBL/GenBank/DDBJ databases">
        <title>Bacillus Genome Sequencing.</title>
        <authorList>
            <person name="Dunlap C."/>
        </authorList>
    </citation>
    <scope>NUCLEOTIDE SEQUENCE [LARGE SCALE GENOMIC DNA]</scope>
    <source>
        <strain evidence="2 3">B-23453</strain>
    </source>
</reference>
<dbReference type="InterPro" id="IPR055259">
    <property type="entry name" value="YkvP/CgeB_Glyco_trans-like"/>
</dbReference>
<organism evidence="2 3">
    <name type="scientific">Heyndrickxia acidicola</name>
    <dbReference type="NCBI Taxonomy" id="209389"/>
    <lineage>
        <taxon>Bacteria</taxon>
        <taxon>Bacillati</taxon>
        <taxon>Bacillota</taxon>
        <taxon>Bacilli</taxon>
        <taxon>Bacillales</taxon>
        <taxon>Bacillaceae</taxon>
        <taxon>Heyndrickxia</taxon>
    </lineage>
</organism>
<dbReference type="EMBL" id="JARMAB010000014">
    <property type="protein sequence ID" value="MED1203676.1"/>
    <property type="molecule type" value="Genomic_DNA"/>
</dbReference>
<accession>A0ABU6MI44</accession>
<dbReference type="Proteomes" id="UP001341444">
    <property type="component" value="Unassembled WGS sequence"/>
</dbReference>
<sequence length="311" mass="36652">MEKLKLLVITGDFSKYVSPEFHYLLSEVAKLTDLTVWHEPGNINDIINTLPARPDFIFINEYGETNSPKLSGVDTLEIPFAVNLHDIHYHIEQRKEELRSLNVKAIFTYYRDSFEEWYPEFSSKMRWLPHHANTHIFKDYGMNKEIDYLLMGAVHPTIYSLRYKILEAMQNKPGFVYHEHPGYRNVEDHEKDTTFAGQRYAQEINKAKIFFTCNSIYNYTVMKYFEVLACRTLMLAPASPEILDLGFIPGKHFISITENDFLEKAEYYLHHNEEREAIALEGYRFIQEQHSTAQRARQFVNMVSDLIEKEN</sequence>
<keyword evidence="3" id="KW-1185">Reference proteome</keyword>
<name>A0ABU6MI44_9BACI</name>
<comment type="caution">
    <text evidence="2">The sequence shown here is derived from an EMBL/GenBank/DDBJ whole genome shotgun (WGS) entry which is preliminary data.</text>
</comment>
<evidence type="ECO:0000259" key="1">
    <source>
        <dbReference type="Pfam" id="PF13524"/>
    </source>
</evidence>
<dbReference type="Pfam" id="PF13524">
    <property type="entry name" value="Glyco_trans_1_2"/>
    <property type="match status" value="1"/>
</dbReference>